<accession>A0ABR7J3E5</accession>
<dbReference type="PANTHER" id="PTHR37309:SF1">
    <property type="entry name" value="SLR0284 PROTEIN"/>
    <property type="match status" value="1"/>
</dbReference>
<evidence type="ECO:0000313" key="3">
    <source>
        <dbReference type="Proteomes" id="UP000629963"/>
    </source>
</evidence>
<sequence>MKLLIRILVTSALVLLIANFMTGVHVSGFATAIIVAVVLGLLNIFIKPILVLLTLPVTFVTLGLFLLVINAIIILLCDTIVGGFGVDSFFTALLFSIILSLSQSILYALLGENK</sequence>
<gene>
    <name evidence="2" type="ORF">H8R23_01545</name>
</gene>
<dbReference type="Proteomes" id="UP000629963">
    <property type="component" value="Unassembled WGS sequence"/>
</dbReference>
<reference evidence="2 3" key="1">
    <citation type="submission" date="2020-08" db="EMBL/GenBank/DDBJ databases">
        <title>Description of novel Flavobacterium F-380 isolate.</title>
        <authorList>
            <person name="Saticioglu I.B."/>
            <person name="Duman M."/>
            <person name="Altun S."/>
        </authorList>
    </citation>
    <scope>NUCLEOTIDE SEQUENCE [LARGE SCALE GENOMIC DNA]</scope>
    <source>
        <strain evidence="2 3">F-380</strain>
    </source>
</reference>
<protein>
    <submittedName>
        <fullName evidence="2">Phage holin family protein</fullName>
    </submittedName>
</protein>
<evidence type="ECO:0000256" key="1">
    <source>
        <dbReference type="SAM" id="Phobius"/>
    </source>
</evidence>
<dbReference type="PANTHER" id="PTHR37309">
    <property type="entry name" value="SLR0284 PROTEIN"/>
    <property type="match status" value="1"/>
</dbReference>
<dbReference type="Pfam" id="PF04020">
    <property type="entry name" value="Phage_holin_4_2"/>
    <property type="match status" value="1"/>
</dbReference>
<keyword evidence="1" id="KW-0812">Transmembrane</keyword>
<keyword evidence="1" id="KW-1133">Transmembrane helix</keyword>
<name>A0ABR7J3E5_9FLAO</name>
<feature type="transmembrane region" description="Helical" evidence="1">
    <location>
        <begin position="28"/>
        <end position="46"/>
    </location>
</feature>
<feature type="transmembrane region" description="Helical" evidence="1">
    <location>
        <begin position="88"/>
        <end position="110"/>
    </location>
</feature>
<keyword evidence="3" id="KW-1185">Reference proteome</keyword>
<feature type="transmembrane region" description="Helical" evidence="1">
    <location>
        <begin position="53"/>
        <end position="76"/>
    </location>
</feature>
<dbReference type="RefSeq" id="WP_187008674.1">
    <property type="nucleotide sequence ID" value="NZ_JACRUI010000001.1"/>
</dbReference>
<evidence type="ECO:0000313" key="2">
    <source>
        <dbReference type="EMBL" id="MBC5840074.1"/>
    </source>
</evidence>
<dbReference type="EMBL" id="JACRUJ010000001">
    <property type="protein sequence ID" value="MBC5840074.1"/>
    <property type="molecule type" value="Genomic_DNA"/>
</dbReference>
<proteinExistence type="predicted"/>
<organism evidence="2 3">
    <name type="scientific">Flavobacterium kayseriense</name>
    <dbReference type="NCBI Taxonomy" id="2764714"/>
    <lineage>
        <taxon>Bacteria</taxon>
        <taxon>Pseudomonadati</taxon>
        <taxon>Bacteroidota</taxon>
        <taxon>Flavobacteriia</taxon>
        <taxon>Flavobacteriales</taxon>
        <taxon>Flavobacteriaceae</taxon>
        <taxon>Flavobacterium</taxon>
    </lineage>
</organism>
<dbReference type="InterPro" id="IPR007165">
    <property type="entry name" value="Phage_holin_4_2"/>
</dbReference>
<keyword evidence="1" id="KW-0472">Membrane</keyword>
<comment type="caution">
    <text evidence="2">The sequence shown here is derived from an EMBL/GenBank/DDBJ whole genome shotgun (WGS) entry which is preliminary data.</text>
</comment>